<gene>
    <name evidence="2" type="ORF">A3E39_02725</name>
</gene>
<keyword evidence="1" id="KW-1133">Transmembrane helix</keyword>
<evidence type="ECO:0008006" key="4">
    <source>
        <dbReference type="Google" id="ProtNLM"/>
    </source>
</evidence>
<feature type="transmembrane region" description="Helical" evidence="1">
    <location>
        <begin position="45"/>
        <end position="63"/>
    </location>
</feature>
<dbReference type="Pfam" id="PF09997">
    <property type="entry name" value="DUF2238"/>
    <property type="match status" value="1"/>
</dbReference>
<reference evidence="2 3" key="1">
    <citation type="journal article" date="2016" name="Nat. Commun.">
        <title>Thousands of microbial genomes shed light on interconnected biogeochemical processes in an aquifer system.</title>
        <authorList>
            <person name="Anantharaman K."/>
            <person name="Brown C.T."/>
            <person name="Hug L.A."/>
            <person name="Sharon I."/>
            <person name="Castelle C.J."/>
            <person name="Probst A.J."/>
            <person name="Thomas B.C."/>
            <person name="Singh A."/>
            <person name="Wilkins M.J."/>
            <person name="Karaoz U."/>
            <person name="Brodie E.L."/>
            <person name="Williams K.H."/>
            <person name="Hubbard S.S."/>
            <person name="Banfield J.F."/>
        </authorList>
    </citation>
    <scope>NUCLEOTIDE SEQUENCE [LARGE SCALE GENOMIC DNA]</scope>
</reference>
<dbReference type="InterPro" id="IPR014509">
    <property type="entry name" value="YjdF-like"/>
</dbReference>
<name>A0A1F7UJC7_9BACT</name>
<dbReference type="AlphaFoldDB" id="A0A1F7UJC7"/>
<dbReference type="Proteomes" id="UP000176603">
    <property type="component" value="Unassembled WGS sequence"/>
</dbReference>
<sequence length="141" mass="16041">MRCMSSLGSARDRLRLTTLSRALLPSLVVLTLSLALTNVENVDFLMHFLGGVAIAWGMVIIVKDKKPSLSTWLRNYLAFSTTAVIGILWEFHEWVEDYYFLTSRQPDLTDTMNDLLMDLLGAVFIILVLDLSRRYKQAKKA</sequence>
<organism evidence="2 3">
    <name type="scientific">Candidatus Uhrbacteria bacterium RIFCSPHIGHO2_12_FULL_60_25</name>
    <dbReference type="NCBI Taxonomy" id="1802399"/>
    <lineage>
        <taxon>Bacteria</taxon>
        <taxon>Candidatus Uhriibacteriota</taxon>
    </lineage>
</organism>
<evidence type="ECO:0000313" key="2">
    <source>
        <dbReference type="EMBL" id="OGL78391.1"/>
    </source>
</evidence>
<feature type="transmembrane region" description="Helical" evidence="1">
    <location>
        <begin position="75"/>
        <end position="95"/>
    </location>
</feature>
<protein>
    <recommendedName>
        <fullName evidence="4">VanZ-like domain-containing protein</fullName>
    </recommendedName>
</protein>
<evidence type="ECO:0000256" key="1">
    <source>
        <dbReference type="SAM" id="Phobius"/>
    </source>
</evidence>
<feature type="transmembrane region" description="Helical" evidence="1">
    <location>
        <begin position="115"/>
        <end position="132"/>
    </location>
</feature>
<keyword evidence="1" id="KW-0472">Membrane</keyword>
<accession>A0A1F7UJC7</accession>
<comment type="caution">
    <text evidence="2">The sequence shown here is derived from an EMBL/GenBank/DDBJ whole genome shotgun (WGS) entry which is preliminary data.</text>
</comment>
<proteinExistence type="predicted"/>
<keyword evidence="1" id="KW-0812">Transmembrane</keyword>
<dbReference type="EMBL" id="MGEH01000032">
    <property type="protein sequence ID" value="OGL78391.1"/>
    <property type="molecule type" value="Genomic_DNA"/>
</dbReference>
<evidence type="ECO:0000313" key="3">
    <source>
        <dbReference type="Proteomes" id="UP000176603"/>
    </source>
</evidence>